<gene>
    <name evidence="2" type="ORF">M427DRAFT_154877</name>
</gene>
<dbReference type="EMBL" id="KQ965756">
    <property type="protein sequence ID" value="KXS16167.1"/>
    <property type="molecule type" value="Genomic_DNA"/>
</dbReference>
<evidence type="ECO:0000313" key="3">
    <source>
        <dbReference type="Proteomes" id="UP000070544"/>
    </source>
</evidence>
<feature type="compositionally biased region" description="Low complexity" evidence="1">
    <location>
        <begin position="65"/>
        <end position="81"/>
    </location>
</feature>
<feature type="region of interest" description="Disordered" evidence="1">
    <location>
        <begin position="55"/>
        <end position="89"/>
    </location>
</feature>
<accession>A0A139AHA0</accession>
<feature type="compositionally biased region" description="Polar residues" evidence="1">
    <location>
        <begin position="12"/>
        <end position="24"/>
    </location>
</feature>
<sequence length="474" mass="52227">MTPGVLEPLEISTDTKTSDRNAGQQDAGVVPPSGLSTPDTIFTVADFVAAHEVDGRRRVTDRSSSKGSSSFREGSFSDGSDLAPTLRRYRPDVHQLRTELERLQLASEMDKPRGTRSLPMPNRSSDGWQPSIVSDGDRNTVMDLPGGLVGEVRIAHPSLSRSHTAKATFVTPGGNVVPFSLPFIVEEFHDDVDSVPERPFSAPESRLLSPPVRGPNTPISYEDFATFRPYVSGQVPDSDRLSVLSYPGSTIIPLTQYPSTSSSTPSQDILHIPDSEGKEFEIRLSWKSATEATYKELMGILGTDELRIQRGWEYKQKDVDSLQWSITYVPRRNEGDPGGSIPRVEFTIFYNSIALFLVASQSTPRKLQNLRVPTFVADFVEPLSCPTEWAQIDSVIGPFGMPPKILVGMVVKAQGDLLNDRCRKFIETWTTHGLAKARMLQSGLFGRATSVARVLSTKVHGGGMDQRPEPVRKR</sequence>
<name>A0A139AHA0_GONPJ</name>
<organism evidence="2 3">
    <name type="scientific">Gonapodya prolifera (strain JEL478)</name>
    <name type="common">Monoblepharis prolifera</name>
    <dbReference type="NCBI Taxonomy" id="1344416"/>
    <lineage>
        <taxon>Eukaryota</taxon>
        <taxon>Fungi</taxon>
        <taxon>Fungi incertae sedis</taxon>
        <taxon>Chytridiomycota</taxon>
        <taxon>Chytridiomycota incertae sedis</taxon>
        <taxon>Monoblepharidomycetes</taxon>
        <taxon>Monoblepharidales</taxon>
        <taxon>Gonapodyaceae</taxon>
        <taxon>Gonapodya</taxon>
    </lineage>
</organism>
<dbReference type="Proteomes" id="UP000070544">
    <property type="component" value="Unassembled WGS sequence"/>
</dbReference>
<dbReference type="AlphaFoldDB" id="A0A139AHA0"/>
<evidence type="ECO:0000313" key="2">
    <source>
        <dbReference type="EMBL" id="KXS16167.1"/>
    </source>
</evidence>
<feature type="compositionally biased region" description="Basic and acidic residues" evidence="1">
    <location>
        <begin position="55"/>
        <end position="64"/>
    </location>
</feature>
<dbReference type="OrthoDB" id="10489186at2759"/>
<protein>
    <submittedName>
        <fullName evidence="2">Uncharacterized protein</fullName>
    </submittedName>
</protein>
<feature type="region of interest" description="Disordered" evidence="1">
    <location>
        <begin position="195"/>
        <end position="214"/>
    </location>
</feature>
<feature type="region of interest" description="Disordered" evidence="1">
    <location>
        <begin position="1"/>
        <end position="36"/>
    </location>
</feature>
<keyword evidence="3" id="KW-1185">Reference proteome</keyword>
<reference evidence="2 3" key="1">
    <citation type="journal article" date="2015" name="Genome Biol. Evol.">
        <title>Phylogenomic analyses indicate that early fungi evolved digesting cell walls of algal ancestors of land plants.</title>
        <authorList>
            <person name="Chang Y."/>
            <person name="Wang S."/>
            <person name="Sekimoto S."/>
            <person name="Aerts A.L."/>
            <person name="Choi C."/>
            <person name="Clum A."/>
            <person name="LaButti K.M."/>
            <person name="Lindquist E.A."/>
            <person name="Yee Ngan C."/>
            <person name="Ohm R.A."/>
            <person name="Salamov A.A."/>
            <person name="Grigoriev I.V."/>
            <person name="Spatafora J.W."/>
            <person name="Berbee M.L."/>
        </authorList>
    </citation>
    <scope>NUCLEOTIDE SEQUENCE [LARGE SCALE GENOMIC DNA]</scope>
    <source>
        <strain evidence="2 3">JEL478</strain>
    </source>
</reference>
<proteinExistence type="predicted"/>
<evidence type="ECO:0000256" key="1">
    <source>
        <dbReference type="SAM" id="MobiDB-lite"/>
    </source>
</evidence>
<feature type="compositionally biased region" description="Polar residues" evidence="1">
    <location>
        <begin position="122"/>
        <end position="132"/>
    </location>
</feature>
<feature type="region of interest" description="Disordered" evidence="1">
    <location>
        <begin position="110"/>
        <end position="137"/>
    </location>
</feature>